<dbReference type="RefSeq" id="WP_282679807.1">
    <property type="nucleotide sequence ID" value="NZ_CP106875.1"/>
</dbReference>
<sequence>MKENASNTEQLAALVTKAGGVRKAETLINSVRGAAPSKSAIDRAIKGGGTEYNIKCMIDDLTQALS</sequence>
<comment type="caution">
    <text evidence="1">The sequence shown here is derived from an EMBL/GenBank/DDBJ whole genome shotgun (WGS) entry which is preliminary data.</text>
</comment>
<dbReference type="EMBL" id="JAOTLW010000020">
    <property type="protein sequence ID" value="MDI5833269.1"/>
    <property type="molecule type" value="Genomic_DNA"/>
</dbReference>
<evidence type="ECO:0000313" key="1">
    <source>
        <dbReference type="EMBL" id="MDI5833269.1"/>
    </source>
</evidence>
<proteinExistence type="predicted"/>
<gene>
    <name evidence="1" type="ORF">ODY93_16935</name>
</gene>
<protein>
    <submittedName>
        <fullName evidence="1">Uncharacterized protein</fullName>
    </submittedName>
</protein>
<name>A0ABT6UFM1_9GAMM</name>
<evidence type="ECO:0000313" key="2">
    <source>
        <dbReference type="Proteomes" id="UP001159075"/>
    </source>
</evidence>
<dbReference type="Proteomes" id="UP001159075">
    <property type="component" value="Unassembled WGS sequence"/>
</dbReference>
<reference evidence="1 2" key="1">
    <citation type="submission" date="2022-09" db="EMBL/GenBank/DDBJ databases">
        <title>The outer-membrane cytochrome OmcA is essential for infection of Shewanella oneidensis by a zebrafish-associated bacteriophage.</title>
        <authorList>
            <person name="Grenfell A.W."/>
            <person name="Intile P."/>
            <person name="Mcfarlane J."/>
            <person name="Leung D."/>
            <person name="Abdalla K."/>
            <person name="Wold M."/>
            <person name="Kees E."/>
            <person name="Gralnick J."/>
        </authorList>
    </citation>
    <scope>NUCLEOTIDE SEQUENCE [LARGE SCALE GENOMIC DNA]</scope>
    <source>
        <strain evidence="1 2">NF-5</strain>
    </source>
</reference>
<keyword evidence="2" id="KW-1185">Reference proteome</keyword>
<accession>A0ABT6UFM1</accession>
<organism evidence="1 2">
    <name type="scientific">Shewanella xiamenensis</name>
    <dbReference type="NCBI Taxonomy" id="332186"/>
    <lineage>
        <taxon>Bacteria</taxon>
        <taxon>Pseudomonadati</taxon>
        <taxon>Pseudomonadota</taxon>
        <taxon>Gammaproteobacteria</taxon>
        <taxon>Alteromonadales</taxon>
        <taxon>Shewanellaceae</taxon>
        <taxon>Shewanella</taxon>
    </lineage>
</organism>